<dbReference type="EMBL" id="AVOT02076907">
    <property type="protein sequence ID" value="MBW0565131.1"/>
    <property type="molecule type" value="Genomic_DNA"/>
</dbReference>
<evidence type="ECO:0000259" key="2">
    <source>
        <dbReference type="Pfam" id="PF22936"/>
    </source>
</evidence>
<evidence type="ECO:0008006" key="5">
    <source>
        <dbReference type="Google" id="ProtNLM"/>
    </source>
</evidence>
<dbReference type="Pfam" id="PF22936">
    <property type="entry name" value="Pol_BBD"/>
    <property type="match status" value="1"/>
</dbReference>
<dbReference type="InterPro" id="IPR054722">
    <property type="entry name" value="PolX-like_BBD"/>
</dbReference>
<evidence type="ECO:0000259" key="1">
    <source>
        <dbReference type="Pfam" id="PF13961"/>
    </source>
</evidence>
<dbReference type="Pfam" id="PF13961">
    <property type="entry name" value="DUF4219"/>
    <property type="match status" value="1"/>
</dbReference>
<organism evidence="3 4">
    <name type="scientific">Austropuccinia psidii MF-1</name>
    <dbReference type="NCBI Taxonomy" id="1389203"/>
    <lineage>
        <taxon>Eukaryota</taxon>
        <taxon>Fungi</taxon>
        <taxon>Dikarya</taxon>
        <taxon>Basidiomycota</taxon>
        <taxon>Pucciniomycotina</taxon>
        <taxon>Pucciniomycetes</taxon>
        <taxon>Pucciniales</taxon>
        <taxon>Sphaerophragmiaceae</taxon>
        <taxon>Austropuccinia</taxon>
    </lineage>
</organism>
<proteinExistence type="predicted"/>
<evidence type="ECO:0000313" key="3">
    <source>
        <dbReference type="EMBL" id="MBW0565131.1"/>
    </source>
</evidence>
<name>A0A9Q3PLS4_9BASI</name>
<comment type="caution">
    <text evidence="3">The sequence shown here is derived from an EMBL/GenBank/DDBJ whole genome shotgun (WGS) entry which is preliminary data.</text>
</comment>
<dbReference type="InterPro" id="IPR025314">
    <property type="entry name" value="DUF4219"/>
</dbReference>
<protein>
    <recommendedName>
        <fullName evidence="5">DUF4219 domain-containing protein</fullName>
    </recommendedName>
</protein>
<feature type="domain" description="DUF4219" evidence="1">
    <location>
        <begin position="17"/>
        <end position="43"/>
    </location>
</feature>
<sequence length="324" mass="36569">MLEKPTEINKQLNIPVLDGSNYGQWHICMKIHLQSKDLLDVCKKPLAEDANTNAASKWKKASYKAIKLIISRISKRVFLEVVNPTTTEKANLLWSKIKDQYASVRFVNRERVWMDWQRCFYNGNLQSYIDSGKLGGDPKLHQFIEVLTLNKDLIKKPDSILTKLQHYVHLTQNNNPKSLPNSVTALVSTSNDSCKVIHYCTNGKHNNKSTSHTKNKCWAENPHLRPTCKDNKQRRTEANSYLAKELITSLTNEPEDQPILDCGATHHMFNSTKFFLSLSSSTSIPVTTGDTNSSLKAIGVGKALLLCNSQPLNLDDCLYVPALN</sequence>
<feature type="domain" description="Retrovirus-related Pol polyprotein from transposon TNT 1-94-like beta-barrel" evidence="2">
    <location>
        <begin position="259"/>
        <end position="323"/>
    </location>
</feature>
<keyword evidence="4" id="KW-1185">Reference proteome</keyword>
<dbReference type="AlphaFoldDB" id="A0A9Q3PLS4"/>
<dbReference type="Proteomes" id="UP000765509">
    <property type="component" value="Unassembled WGS sequence"/>
</dbReference>
<reference evidence="3" key="1">
    <citation type="submission" date="2021-03" db="EMBL/GenBank/DDBJ databases">
        <title>Draft genome sequence of rust myrtle Austropuccinia psidii MF-1, a brazilian biotype.</title>
        <authorList>
            <person name="Quecine M.C."/>
            <person name="Pachon D.M.R."/>
            <person name="Bonatelli M.L."/>
            <person name="Correr F.H."/>
            <person name="Franceschini L.M."/>
            <person name="Leite T.F."/>
            <person name="Margarido G.R.A."/>
            <person name="Almeida C.A."/>
            <person name="Ferrarezi J.A."/>
            <person name="Labate C.A."/>
        </authorList>
    </citation>
    <scope>NUCLEOTIDE SEQUENCE</scope>
    <source>
        <strain evidence="3">MF-1</strain>
    </source>
</reference>
<gene>
    <name evidence="3" type="ORF">O181_104846</name>
</gene>
<evidence type="ECO:0000313" key="4">
    <source>
        <dbReference type="Proteomes" id="UP000765509"/>
    </source>
</evidence>
<accession>A0A9Q3PLS4</accession>
<dbReference type="OrthoDB" id="3251181at2759"/>